<organism evidence="1 2">
    <name type="scientific">Nonomuraea africana</name>
    <dbReference type="NCBI Taxonomy" id="46171"/>
    <lineage>
        <taxon>Bacteria</taxon>
        <taxon>Bacillati</taxon>
        <taxon>Actinomycetota</taxon>
        <taxon>Actinomycetes</taxon>
        <taxon>Streptosporangiales</taxon>
        <taxon>Streptosporangiaceae</taxon>
        <taxon>Nonomuraea</taxon>
    </lineage>
</organism>
<protein>
    <recommendedName>
        <fullName evidence="3">DUF317 domain-containing protein</fullName>
    </recommendedName>
</protein>
<dbReference type="RefSeq" id="WP_192781575.1">
    <property type="nucleotide sequence ID" value="NZ_BAAASY010000032.1"/>
</dbReference>
<name>A0ABR9KX10_9ACTN</name>
<evidence type="ECO:0000313" key="2">
    <source>
        <dbReference type="Proteomes" id="UP000661607"/>
    </source>
</evidence>
<proteinExistence type="predicted"/>
<evidence type="ECO:0008006" key="3">
    <source>
        <dbReference type="Google" id="ProtNLM"/>
    </source>
</evidence>
<sequence>MPETILEEPPQGSVVAIDWGGLRQEVWVSDRYNFGNWYTTDARVTGHPTWSVVVARAQGRLLTLLVAADEDTYRLGYRAGVDAAGHAVAETLDEIRSARPMRGPERG</sequence>
<reference evidence="1 2" key="1">
    <citation type="submission" date="2020-10" db="EMBL/GenBank/DDBJ databases">
        <title>Sequencing the genomes of 1000 actinobacteria strains.</title>
        <authorList>
            <person name="Klenk H.-P."/>
        </authorList>
    </citation>
    <scope>NUCLEOTIDE SEQUENCE [LARGE SCALE GENOMIC DNA]</scope>
    <source>
        <strain evidence="1 2">DSM 43748</strain>
    </source>
</reference>
<accession>A0ABR9KX10</accession>
<comment type="caution">
    <text evidence="1">The sequence shown here is derived from an EMBL/GenBank/DDBJ whole genome shotgun (WGS) entry which is preliminary data.</text>
</comment>
<gene>
    <name evidence="1" type="ORF">H4W81_009446</name>
</gene>
<dbReference type="Proteomes" id="UP000661607">
    <property type="component" value="Unassembled WGS sequence"/>
</dbReference>
<keyword evidence="2" id="KW-1185">Reference proteome</keyword>
<dbReference type="EMBL" id="JADBEF010000002">
    <property type="protein sequence ID" value="MBE1566574.1"/>
    <property type="molecule type" value="Genomic_DNA"/>
</dbReference>
<evidence type="ECO:0000313" key="1">
    <source>
        <dbReference type="EMBL" id="MBE1566574.1"/>
    </source>
</evidence>